<dbReference type="InterPro" id="IPR004598">
    <property type="entry name" value="TFIIH_p52/Tfb2"/>
</dbReference>
<evidence type="ECO:0000313" key="13">
    <source>
        <dbReference type="Proteomes" id="UP000791440"/>
    </source>
</evidence>
<dbReference type="Proteomes" id="UP000791440">
    <property type="component" value="Unassembled WGS sequence"/>
</dbReference>
<evidence type="ECO:0000256" key="10">
    <source>
        <dbReference type="RuleBase" id="RU364024"/>
    </source>
</evidence>
<reference evidence="12" key="2">
    <citation type="submission" date="2020-12" db="EMBL/GenBank/DDBJ databases">
        <authorList>
            <person name="Kanost M."/>
        </authorList>
    </citation>
    <scope>NUCLEOTIDE SEQUENCE</scope>
</reference>
<comment type="similarity">
    <text evidence="2 10">Belongs to the TFB2 family.</text>
</comment>
<evidence type="ECO:0000256" key="2">
    <source>
        <dbReference type="ARBA" id="ARBA00007132"/>
    </source>
</evidence>
<gene>
    <name evidence="12" type="ORF">O3G_MSEX006854</name>
</gene>
<evidence type="ECO:0000256" key="7">
    <source>
        <dbReference type="ARBA" id="ARBA00023242"/>
    </source>
</evidence>
<evidence type="ECO:0000256" key="4">
    <source>
        <dbReference type="ARBA" id="ARBA00023015"/>
    </source>
</evidence>
<dbReference type="PANTHER" id="PTHR13152">
    <property type="entry name" value="TFIIH, POLYPEPTIDE 4"/>
    <property type="match status" value="1"/>
</dbReference>
<keyword evidence="3 10" id="KW-0227">DNA damage</keyword>
<dbReference type="PANTHER" id="PTHR13152:SF0">
    <property type="entry name" value="GENERAL TRANSCRIPTION FACTOR IIH SUBUNIT 4"/>
    <property type="match status" value="1"/>
</dbReference>
<dbReference type="EMBL" id="JH668396">
    <property type="protein sequence ID" value="KAG6450978.1"/>
    <property type="molecule type" value="Genomic_DNA"/>
</dbReference>
<evidence type="ECO:0000259" key="11">
    <source>
        <dbReference type="Pfam" id="PF18307"/>
    </source>
</evidence>
<dbReference type="Gene3D" id="3.30.70.2610">
    <property type="match status" value="1"/>
</dbReference>
<keyword evidence="7 10" id="KW-0539">Nucleus</keyword>
<comment type="subcellular location">
    <subcellularLocation>
        <location evidence="1 10">Nucleus</location>
    </subcellularLocation>
</comment>
<proteinExistence type="inferred from homology"/>
<dbReference type="GO" id="GO:0005675">
    <property type="term" value="C:transcription factor TFIIH holo complex"/>
    <property type="evidence" value="ECO:0007669"/>
    <property type="project" value="TreeGrafter"/>
</dbReference>
<keyword evidence="4 10" id="KW-0805">Transcription regulation</keyword>
<evidence type="ECO:0000256" key="9">
    <source>
        <dbReference type="ARBA" id="ARBA00070130"/>
    </source>
</evidence>
<dbReference type="GO" id="GO:0006366">
    <property type="term" value="P:transcription by RNA polymerase II"/>
    <property type="evidence" value="ECO:0007669"/>
    <property type="project" value="UniProtKB-ARBA"/>
</dbReference>
<dbReference type="InterPro" id="IPR040662">
    <property type="entry name" value="Tfb2_C"/>
</dbReference>
<evidence type="ECO:0000313" key="12">
    <source>
        <dbReference type="EMBL" id="KAG6450978.1"/>
    </source>
</evidence>
<dbReference type="AlphaFoldDB" id="A0A922CMM8"/>
<evidence type="ECO:0000256" key="5">
    <source>
        <dbReference type="ARBA" id="ARBA00023163"/>
    </source>
</evidence>
<dbReference type="Pfam" id="PF03849">
    <property type="entry name" value="Tfb2"/>
    <property type="match status" value="1"/>
</dbReference>
<evidence type="ECO:0000256" key="8">
    <source>
        <dbReference type="ARBA" id="ARBA00064576"/>
    </source>
</evidence>
<reference evidence="12" key="1">
    <citation type="journal article" date="2016" name="Insect Biochem. Mol. Biol.">
        <title>Multifaceted biological insights from a draft genome sequence of the tobacco hornworm moth, Manduca sexta.</title>
        <authorList>
            <person name="Kanost M.R."/>
            <person name="Arrese E.L."/>
            <person name="Cao X."/>
            <person name="Chen Y.R."/>
            <person name="Chellapilla S."/>
            <person name="Goldsmith M.R."/>
            <person name="Grosse-Wilde E."/>
            <person name="Heckel D.G."/>
            <person name="Herndon N."/>
            <person name="Jiang H."/>
            <person name="Papanicolaou A."/>
            <person name="Qu J."/>
            <person name="Soulages J.L."/>
            <person name="Vogel H."/>
            <person name="Walters J."/>
            <person name="Waterhouse R.M."/>
            <person name="Ahn S.J."/>
            <person name="Almeida F.C."/>
            <person name="An C."/>
            <person name="Aqrawi P."/>
            <person name="Bretschneider A."/>
            <person name="Bryant W.B."/>
            <person name="Bucks S."/>
            <person name="Chao H."/>
            <person name="Chevignon G."/>
            <person name="Christen J.M."/>
            <person name="Clarke D.F."/>
            <person name="Dittmer N.T."/>
            <person name="Ferguson L.C.F."/>
            <person name="Garavelou S."/>
            <person name="Gordon K.H.J."/>
            <person name="Gunaratna R.T."/>
            <person name="Han Y."/>
            <person name="Hauser F."/>
            <person name="He Y."/>
            <person name="Heidel-Fischer H."/>
            <person name="Hirsh A."/>
            <person name="Hu Y."/>
            <person name="Jiang H."/>
            <person name="Kalra D."/>
            <person name="Klinner C."/>
            <person name="Konig C."/>
            <person name="Kovar C."/>
            <person name="Kroll A.R."/>
            <person name="Kuwar S.S."/>
            <person name="Lee S.L."/>
            <person name="Lehman R."/>
            <person name="Li K."/>
            <person name="Li Z."/>
            <person name="Liang H."/>
            <person name="Lovelace S."/>
            <person name="Lu Z."/>
            <person name="Mansfield J.H."/>
            <person name="McCulloch K.J."/>
            <person name="Mathew T."/>
            <person name="Morton B."/>
            <person name="Muzny D.M."/>
            <person name="Neunemann D."/>
            <person name="Ongeri F."/>
            <person name="Pauchet Y."/>
            <person name="Pu L.L."/>
            <person name="Pyrousis I."/>
            <person name="Rao X.J."/>
            <person name="Redding A."/>
            <person name="Roesel C."/>
            <person name="Sanchez-Gracia A."/>
            <person name="Schaack S."/>
            <person name="Shukla A."/>
            <person name="Tetreau G."/>
            <person name="Wang Y."/>
            <person name="Xiong G.H."/>
            <person name="Traut W."/>
            <person name="Walsh T.K."/>
            <person name="Worley K.C."/>
            <person name="Wu D."/>
            <person name="Wu W."/>
            <person name="Wu Y.Q."/>
            <person name="Zhang X."/>
            <person name="Zou Z."/>
            <person name="Zucker H."/>
            <person name="Briscoe A.D."/>
            <person name="Burmester T."/>
            <person name="Clem R.J."/>
            <person name="Feyereisen R."/>
            <person name="Grimmelikhuijzen C.J.P."/>
            <person name="Hamodrakas S.J."/>
            <person name="Hansson B.S."/>
            <person name="Huguet E."/>
            <person name="Jermiin L.S."/>
            <person name="Lan Q."/>
            <person name="Lehman H.K."/>
            <person name="Lorenzen M."/>
            <person name="Merzendorfer H."/>
            <person name="Michalopoulos I."/>
            <person name="Morton D.B."/>
            <person name="Muthukrishnan S."/>
            <person name="Oakeshott J.G."/>
            <person name="Palmer W."/>
            <person name="Park Y."/>
            <person name="Passarelli A.L."/>
            <person name="Rozas J."/>
            <person name="Schwartz L.M."/>
            <person name="Smith W."/>
            <person name="Southgate A."/>
            <person name="Vilcinskas A."/>
            <person name="Vogt R."/>
            <person name="Wang P."/>
            <person name="Werren J."/>
            <person name="Yu X.Q."/>
            <person name="Zhou J.J."/>
            <person name="Brown S.J."/>
            <person name="Scherer S.E."/>
            <person name="Richards S."/>
            <person name="Blissard G.W."/>
        </authorList>
    </citation>
    <scope>NUCLEOTIDE SEQUENCE</scope>
</reference>
<dbReference type="Pfam" id="PF18307">
    <property type="entry name" value="Tfb2_C"/>
    <property type="match status" value="1"/>
</dbReference>
<dbReference type="GO" id="GO:0003690">
    <property type="term" value="F:double-stranded DNA binding"/>
    <property type="evidence" value="ECO:0007669"/>
    <property type="project" value="TreeGrafter"/>
</dbReference>
<keyword evidence="13" id="KW-1185">Reference proteome</keyword>
<dbReference type="FunFam" id="3.30.70.2610:FF:000001">
    <property type="entry name" value="General transcription factor IIH subunit 4"/>
    <property type="match status" value="1"/>
</dbReference>
<evidence type="ECO:0000256" key="1">
    <source>
        <dbReference type="ARBA" id="ARBA00004123"/>
    </source>
</evidence>
<dbReference type="OrthoDB" id="364513at2759"/>
<dbReference type="GO" id="GO:0000439">
    <property type="term" value="C:transcription factor TFIIH core complex"/>
    <property type="evidence" value="ECO:0007669"/>
    <property type="project" value="InterPro"/>
</dbReference>
<accession>A0A922CMM8</accession>
<comment type="subunit">
    <text evidence="8">Component of the 7-subunit TFIIH core complex composed of XPB/ERCC3, XPD/ERCC2, GTF2H1, GTF2H2, GTF2H3, GTF2H4 and GTF2H5, which is active in NER. The core complex associates with the 3-subunit CDK-activating kinase (CAK) module composed of CCNH/cyclin H, CDK7 and MNAT1 to form the 10-subunit holoenzyme (holo-TFIIH) active in transcription. Part of TBP-based Pol II pre-initiation complex (PIC), in which Pol II core assembles with general transcription factors and other specific initiation factors including GTF2E1, GTF2E2, GTF2F1, GTF2F2, TCEA1, ERCC2, ERCC3, GTF2H2, GTF2H3, GTF2H4, GTF2H5, GTF2A1, GTF2A2, GTF2B and TBP; this large multi-subunit PIC complex mediates DNA unwinding and targets Pol II core to the transcription start site where the first phosphodiester bond forms.</text>
</comment>
<name>A0A922CMM8_MANSE</name>
<evidence type="ECO:0000256" key="6">
    <source>
        <dbReference type="ARBA" id="ARBA00023204"/>
    </source>
</evidence>
<feature type="domain" description="Transcription factor Tfb2 C-terminal" evidence="11">
    <location>
        <begin position="408"/>
        <end position="475"/>
    </location>
</feature>
<keyword evidence="6 10" id="KW-0234">DNA repair</keyword>
<keyword evidence="5 10" id="KW-0804">Transcription</keyword>
<comment type="function">
    <text evidence="10">Component of the general transcription and DNA repair factor IIH (TFIIH) core complex which is involved in general and transcription-coupled nucleotide excision repair (NER) of damaged DNA.</text>
</comment>
<organism evidence="12 13">
    <name type="scientific">Manduca sexta</name>
    <name type="common">Tobacco hawkmoth</name>
    <name type="synonym">Tobacco hornworm</name>
    <dbReference type="NCBI Taxonomy" id="7130"/>
    <lineage>
        <taxon>Eukaryota</taxon>
        <taxon>Metazoa</taxon>
        <taxon>Ecdysozoa</taxon>
        <taxon>Arthropoda</taxon>
        <taxon>Hexapoda</taxon>
        <taxon>Insecta</taxon>
        <taxon>Pterygota</taxon>
        <taxon>Neoptera</taxon>
        <taxon>Endopterygota</taxon>
        <taxon>Lepidoptera</taxon>
        <taxon>Glossata</taxon>
        <taxon>Ditrysia</taxon>
        <taxon>Bombycoidea</taxon>
        <taxon>Sphingidae</taxon>
        <taxon>Sphinginae</taxon>
        <taxon>Sphingini</taxon>
        <taxon>Manduca</taxon>
    </lineage>
</organism>
<sequence length="481" mass="54464">MSESSKSKSSLNLNPSPTLQCKDLHEYLKSRTPQFLETLYNYPTICLAVYRELPELARHFVIRLLFVEQPVPQAVVTSWVSQTFAKEQSKACEALSELSVWQEAPIPGGMPGWMLAQSFKKNLKVALLGGGRPWSMSSSLEPDGKARDVAFLDSYALERWECVLHYMVGSAQTEGISADAVRILLHAGLMTRDAEDGSAVITRAGFQFLLLSTAKQVWLFLQHYLHTAEKRSLSAAECLAFLYQLSFSTLGKDYSTEGMSNNMLVFLQHLREFGLVYQRKRKAGRFYPTRLALNIACAHDSVIPAPVPAAGQPQQQGYIIVETNYRVYAYTQTNLQVALLGLFTELLYRFPNLVVGVLTRESVRQALRGGITAQQIIRYLEQHSHMQMLKSETGGIRSSSVLPPTVVDQIKLWESERNRFTYTEGVVYNQFLSQADFVVLRDYAKQQGVLTWQNERSRTMVVTRAGHDDVKKFWKRYSKTS</sequence>
<dbReference type="NCBIfam" id="TIGR00625">
    <property type="entry name" value="tfb2"/>
    <property type="match status" value="1"/>
</dbReference>
<dbReference type="GO" id="GO:0001671">
    <property type="term" value="F:ATPase activator activity"/>
    <property type="evidence" value="ECO:0007669"/>
    <property type="project" value="InterPro"/>
</dbReference>
<dbReference type="GO" id="GO:0006289">
    <property type="term" value="P:nucleotide-excision repair"/>
    <property type="evidence" value="ECO:0007669"/>
    <property type="project" value="InterPro"/>
</dbReference>
<protein>
    <recommendedName>
        <fullName evidence="9 10">General transcription factor IIH subunit 4</fullName>
    </recommendedName>
</protein>
<evidence type="ECO:0000256" key="3">
    <source>
        <dbReference type="ARBA" id="ARBA00022763"/>
    </source>
</evidence>
<comment type="caution">
    <text evidence="12">The sequence shown here is derived from an EMBL/GenBank/DDBJ whole genome shotgun (WGS) entry which is preliminary data.</text>
</comment>